<reference evidence="6 7" key="1">
    <citation type="journal article" date="2003" name="Nature">
        <title>Genome divergence in two Prochlorococcus ecotypes reflects oceanic niche differentiation.</title>
        <authorList>
            <person name="Rocap G."/>
            <person name="Larimer F.W."/>
            <person name="Lamerdin J.E."/>
            <person name="Malfatti S."/>
            <person name="Chain P."/>
            <person name="Ahlgren N.A."/>
            <person name="Arellano A."/>
            <person name="Coleman M."/>
            <person name="Hauser L."/>
            <person name="Hess W.R."/>
            <person name="Johnson Z.I."/>
            <person name="Land M.L."/>
            <person name="Lindell D."/>
            <person name="Post A.F."/>
            <person name="Regala W."/>
            <person name="Shah M."/>
            <person name="Shaw S.L."/>
            <person name="Steglich C."/>
            <person name="Sullivan M.B."/>
            <person name="Ting C.S."/>
            <person name="Tolonen A."/>
            <person name="Webb E.A."/>
            <person name="Zinser E.R."/>
            <person name="Chisholm S.W."/>
        </authorList>
    </citation>
    <scope>NUCLEOTIDE SEQUENCE [LARGE SCALE GENOMIC DNA]</scope>
    <source>
        <strain evidence="7">MIT 9313</strain>
    </source>
</reference>
<keyword evidence="4" id="KW-0732">Signal</keyword>
<gene>
    <name evidence="6" type="ordered locus">PMT_0297</name>
</gene>
<evidence type="ECO:0000313" key="6">
    <source>
        <dbReference type="EMBL" id="CAE20472.1"/>
    </source>
</evidence>
<dbReference type="GO" id="GO:0004519">
    <property type="term" value="F:endonuclease activity"/>
    <property type="evidence" value="ECO:0007669"/>
    <property type="project" value="UniProtKB-KW"/>
</dbReference>
<dbReference type="KEGG" id="pmt:PMT_0297"/>
<evidence type="ECO:0000256" key="1">
    <source>
        <dbReference type="ARBA" id="ARBA00022722"/>
    </source>
</evidence>
<dbReference type="InterPro" id="IPR002071">
    <property type="entry name" value="Thermonucl_AS"/>
</dbReference>
<evidence type="ECO:0000259" key="5">
    <source>
        <dbReference type="PROSITE" id="PS50830"/>
    </source>
</evidence>
<keyword evidence="3" id="KW-0378">Hydrolase</keyword>
<dbReference type="PANTHER" id="PTHR12302">
    <property type="entry name" value="EBNA2 BINDING PROTEIN P100"/>
    <property type="match status" value="1"/>
</dbReference>
<accession>Q7V8N9</accession>
<dbReference type="PROSITE" id="PS01123">
    <property type="entry name" value="TNASE_1"/>
    <property type="match status" value="1"/>
</dbReference>
<dbReference type="HOGENOM" id="CLU_1401367_0_0_3"/>
<evidence type="ECO:0000256" key="3">
    <source>
        <dbReference type="ARBA" id="ARBA00022801"/>
    </source>
</evidence>
<sequence>MLGSDMGKGFLVLLLALWAVPSNAAEVLSIGDGDTLTVIEGNQRTKVRLACIDAPETSQSPYGKAARQALKSLLPVGSDVTLRSKATDRYGRTVAEVILNGSNINHSLVKSGNAFVYWQYIKGCDRQTYSQLETYARRGGIGVWVCSWRNTPTLGIQEKQADQQQEKALSVQRDQIMECSTGTAQGRALLSGSG</sequence>
<keyword evidence="7" id="KW-1185">Reference proteome</keyword>
<feature type="domain" description="TNase-like" evidence="5">
    <location>
        <begin position="21"/>
        <end position="146"/>
    </location>
</feature>
<dbReference type="PANTHER" id="PTHR12302:SF3">
    <property type="entry name" value="SERINE_THREONINE-PROTEIN KINASE 31"/>
    <property type="match status" value="1"/>
</dbReference>
<feature type="signal peptide" evidence="4">
    <location>
        <begin position="1"/>
        <end position="24"/>
    </location>
</feature>
<dbReference type="GO" id="GO:0016787">
    <property type="term" value="F:hydrolase activity"/>
    <property type="evidence" value="ECO:0007669"/>
    <property type="project" value="UniProtKB-KW"/>
</dbReference>
<name>Q7V8N9_PROMM</name>
<dbReference type="Proteomes" id="UP000001423">
    <property type="component" value="Chromosome"/>
</dbReference>
<dbReference type="GO" id="GO:0003676">
    <property type="term" value="F:nucleic acid binding"/>
    <property type="evidence" value="ECO:0007669"/>
    <property type="project" value="InterPro"/>
</dbReference>
<feature type="chain" id="PRO_5004295798" evidence="4">
    <location>
        <begin position="25"/>
        <end position="194"/>
    </location>
</feature>
<dbReference type="InterPro" id="IPR016071">
    <property type="entry name" value="Staphylococal_nuclease_OB-fold"/>
</dbReference>
<dbReference type="PROSITE" id="PS50830">
    <property type="entry name" value="TNASE_3"/>
    <property type="match status" value="1"/>
</dbReference>
<evidence type="ECO:0000256" key="2">
    <source>
        <dbReference type="ARBA" id="ARBA00022759"/>
    </source>
</evidence>
<dbReference type="eggNOG" id="COG1525">
    <property type="taxonomic scope" value="Bacteria"/>
</dbReference>
<keyword evidence="2" id="KW-0255">Endonuclease</keyword>
<dbReference type="Pfam" id="PF00565">
    <property type="entry name" value="SNase"/>
    <property type="match status" value="1"/>
</dbReference>
<dbReference type="InterPro" id="IPR035437">
    <property type="entry name" value="SNase_OB-fold_sf"/>
</dbReference>
<organism evidence="6 7">
    <name type="scientific">Prochlorococcus marinus (strain MIT 9313)</name>
    <dbReference type="NCBI Taxonomy" id="74547"/>
    <lineage>
        <taxon>Bacteria</taxon>
        <taxon>Bacillati</taxon>
        <taxon>Cyanobacteriota</taxon>
        <taxon>Cyanophyceae</taxon>
        <taxon>Synechococcales</taxon>
        <taxon>Prochlorococcaceae</taxon>
        <taxon>Prochlorococcus</taxon>
    </lineage>
</organism>
<keyword evidence="1" id="KW-0540">Nuclease</keyword>
<dbReference type="SMART" id="SM00318">
    <property type="entry name" value="SNc"/>
    <property type="match status" value="1"/>
</dbReference>
<dbReference type="EMBL" id="BX548175">
    <property type="protein sequence ID" value="CAE20472.1"/>
    <property type="molecule type" value="Genomic_DNA"/>
</dbReference>
<dbReference type="Gene3D" id="2.40.50.90">
    <property type="match status" value="1"/>
</dbReference>
<proteinExistence type="predicted"/>
<dbReference type="AlphaFoldDB" id="Q7V8N9"/>
<evidence type="ECO:0000256" key="4">
    <source>
        <dbReference type="SAM" id="SignalP"/>
    </source>
</evidence>
<dbReference type="SUPFAM" id="SSF50199">
    <property type="entry name" value="Staphylococcal nuclease"/>
    <property type="match status" value="1"/>
</dbReference>
<protein>
    <submittedName>
        <fullName evidence="6">Staphylococcus nuclease (SNase) homologues</fullName>
    </submittedName>
</protein>
<evidence type="ECO:0000313" key="7">
    <source>
        <dbReference type="Proteomes" id="UP000001423"/>
    </source>
</evidence>